<gene>
    <name evidence="1" type="ORF">HF992_11020</name>
</gene>
<accession>A0A7X6N395</accession>
<keyword evidence="2" id="KW-1185">Reference proteome</keyword>
<evidence type="ECO:0000313" key="1">
    <source>
        <dbReference type="EMBL" id="NKZ21337.1"/>
    </source>
</evidence>
<evidence type="ECO:0000313" key="2">
    <source>
        <dbReference type="Proteomes" id="UP000522720"/>
    </source>
</evidence>
<dbReference type="EMBL" id="JAAXPR010000032">
    <property type="protein sequence ID" value="NKZ21337.1"/>
    <property type="molecule type" value="Genomic_DNA"/>
</dbReference>
<organism evidence="1 2">
    <name type="scientific">Streptococcus ovuberis</name>
    <dbReference type="NCBI Taxonomy" id="1936207"/>
    <lineage>
        <taxon>Bacteria</taxon>
        <taxon>Bacillati</taxon>
        <taxon>Bacillota</taxon>
        <taxon>Bacilli</taxon>
        <taxon>Lactobacillales</taxon>
        <taxon>Streptococcaceae</taxon>
        <taxon>Streptococcus</taxon>
    </lineage>
</organism>
<comment type="caution">
    <text evidence="1">The sequence shown here is derived from an EMBL/GenBank/DDBJ whole genome shotgun (WGS) entry which is preliminary data.</text>
</comment>
<proteinExistence type="predicted"/>
<name>A0A7X6N395_9STRE</name>
<protein>
    <submittedName>
        <fullName evidence="1">DNA repair protein</fullName>
    </submittedName>
</protein>
<dbReference type="Proteomes" id="UP000522720">
    <property type="component" value="Unassembled WGS sequence"/>
</dbReference>
<sequence length="88" mass="10191">MNKKEFRKFRKLSKLQLMELLLEQVKENERLTEENNRLNGELVSRQLMLSKVGNIAEASLIINKVFEAAQEAAELYLDNVKRIANDGN</sequence>
<dbReference type="RefSeq" id="WP_168550063.1">
    <property type="nucleotide sequence ID" value="NZ_JAAXPR010000032.1"/>
</dbReference>
<dbReference type="AlphaFoldDB" id="A0A7X6N395"/>
<reference evidence="1 2" key="1">
    <citation type="submission" date="2020-04" db="EMBL/GenBank/DDBJ databases">
        <title>MicrobeNet Type strains.</title>
        <authorList>
            <person name="Nicholson A.C."/>
        </authorList>
    </citation>
    <scope>NUCLEOTIDE SEQUENCE [LARGE SCALE GENOMIC DNA]</scope>
    <source>
        <strain evidence="1 2">CCUG 69612</strain>
    </source>
</reference>